<dbReference type="PANTHER" id="PTHR18964:SF169">
    <property type="entry name" value="N-ACETYLMANNOSAMINE KINASE"/>
    <property type="match status" value="1"/>
</dbReference>
<evidence type="ECO:0000313" key="1">
    <source>
        <dbReference type="EMBL" id="RQP21194.1"/>
    </source>
</evidence>
<evidence type="ECO:0000313" key="2">
    <source>
        <dbReference type="Proteomes" id="UP000267464"/>
    </source>
</evidence>
<proteinExistence type="predicted"/>
<dbReference type="Proteomes" id="UP000267464">
    <property type="component" value="Unassembled WGS sequence"/>
</dbReference>
<organism evidence="1 2">
    <name type="scientific">Piscinibacter terrae</name>
    <dbReference type="NCBI Taxonomy" id="2496871"/>
    <lineage>
        <taxon>Bacteria</taxon>
        <taxon>Pseudomonadati</taxon>
        <taxon>Pseudomonadota</taxon>
        <taxon>Betaproteobacteria</taxon>
        <taxon>Burkholderiales</taxon>
        <taxon>Sphaerotilaceae</taxon>
        <taxon>Piscinibacter</taxon>
    </lineage>
</organism>
<protein>
    <submittedName>
        <fullName evidence="1">ROK family protein</fullName>
    </submittedName>
</protein>
<dbReference type="Pfam" id="PF00480">
    <property type="entry name" value="ROK"/>
    <property type="match status" value="1"/>
</dbReference>
<dbReference type="Gene3D" id="3.30.420.40">
    <property type="match status" value="2"/>
</dbReference>
<dbReference type="AlphaFoldDB" id="A0A3N7HGR4"/>
<dbReference type="InterPro" id="IPR043129">
    <property type="entry name" value="ATPase_NBD"/>
</dbReference>
<keyword evidence="2" id="KW-1185">Reference proteome</keyword>
<dbReference type="InterPro" id="IPR000600">
    <property type="entry name" value="ROK"/>
</dbReference>
<sequence>MYYQFNVIRWLVVVFPSKKGAGSRHDLGVNSNTSSIQEPGGREVIALDVGGTRSRAALVRGGEIVWRADASTPAQAGPQAMTDAMAALIHPLAGQPACIGVAIAGQVVNGCVTAHNAGLLRSWTDFPLTRALSERTGRQVRVLNDARAAAWAEHLRGAGRGCSEFLFVTVSTGVGAGLVLDGRLHLAANGMDAELGEALAADGQTLEAIASGTAMGEQAVRLGHRDARALFDAADAGDAGAERVVRDGIRALALKLADLSVMLGIQRTAVGGGVGLRPGYVERLREELHRLPRLYQHEIIRAELGADAGLHGAAALAHGP</sequence>
<reference evidence="1 2" key="2">
    <citation type="submission" date="2018-12" db="EMBL/GenBank/DDBJ databases">
        <title>Rhizobacter gummiphilus sp. nov., a rubber-degrading bacterium isolated from the soil of a botanical garden in Japan.</title>
        <authorList>
            <person name="Shunsuke S.S."/>
        </authorList>
    </citation>
    <scope>NUCLEOTIDE SEQUENCE [LARGE SCALE GENOMIC DNA]</scope>
    <source>
        <strain evidence="1 2">S-16</strain>
    </source>
</reference>
<name>A0A3N7HGR4_9BURK</name>
<dbReference type="PANTHER" id="PTHR18964">
    <property type="entry name" value="ROK (REPRESSOR, ORF, KINASE) FAMILY"/>
    <property type="match status" value="1"/>
</dbReference>
<dbReference type="SUPFAM" id="SSF53067">
    <property type="entry name" value="Actin-like ATPase domain"/>
    <property type="match status" value="1"/>
</dbReference>
<dbReference type="EMBL" id="QUSW01000013">
    <property type="protein sequence ID" value="RQP21194.1"/>
    <property type="molecule type" value="Genomic_DNA"/>
</dbReference>
<accession>A0A3N7HGR4</accession>
<comment type="caution">
    <text evidence="1">The sequence shown here is derived from an EMBL/GenBank/DDBJ whole genome shotgun (WGS) entry which is preliminary data.</text>
</comment>
<dbReference type="OrthoDB" id="8772678at2"/>
<reference evidence="1 2" key="1">
    <citation type="submission" date="2018-08" db="EMBL/GenBank/DDBJ databases">
        <authorList>
            <person name="Khan S.A."/>
            <person name="Jeon C.O."/>
            <person name="Chun B.H."/>
            <person name="Jeong S.E."/>
        </authorList>
    </citation>
    <scope>NUCLEOTIDE SEQUENCE [LARGE SCALE GENOMIC DNA]</scope>
    <source>
        <strain evidence="1 2">S-16</strain>
    </source>
</reference>
<gene>
    <name evidence="1" type="ORF">DZC73_29100</name>
</gene>